<dbReference type="PIRSF" id="PIRSF006305">
    <property type="entry name" value="Maf"/>
    <property type="match status" value="1"/>
</dbReference>
<evidence type="ECO:0000313" key="4">
    <source>
        <dbReference type="Proteomes" id="UP000269396"/>
    </source>
</evidence>
<proteinExistence type="inferred from homology"/>
<dbReference type="PANTHER" id="PTHR43213">
    <property type="entry name" value="BIFUNCTIONAL DTTP/UTP PYROPHOSPHATASE/METHYLTRANSFERASE PROTEIN-RELATED"/>
    <property type="match status" value="1"/>
</dbReference>
<sequence length="196" mass="21354">MKGLKFSSVCPDVEESLPSENFQLIPAHIEAIAKLKVDAVVNTLDISKVFIGADTVVCFEGYIFGKPSSHVDAVNTLSRFVTHLIYNICSLSGNVHQVITGVCLKWIVSGKEQKIDQFHEVTNVKMIELSPLIIEGYVQSGEPMDKAGAYGIQGLGSSLIERIDGDYFNVVGLPVCRLCKYLKAGCEEIVSKLSDA</sequence>
<dbReference type="PANTHER" id="PTHR43213:SF5">
    <property type="entry name" value="BIFUNCTIONAL DTTP_UTP PYROPHOSPHATASE_METHYLTRANSFERASE PROTEIN-RELATED"/>
    <property type="match status" value="1"/>
</dbReference>
<dbReference type="InterPro" id="IPR003697">
    <property type="entry name" value="Maf-like"/>
</dbReference>
<keyword evidence="4" id="KW-1185">Reference proteome</keyword>
<organism evidence="3 4">
    <name type="scientific">Schistosoma mattheei</name>
    <dbReference type="NCBI Taxonomy" id="31246"/>
    <lineage>
        <taxon>Eukaryota</taxon>
        <taxon>Metazoa</taxon>
        <taxon>Spiralia</taxon>
        <taxon>Lophotrochozoa</taxon>
        <taxon>Platyhelminthes</taxon>
        <taxon>Trematoda</taxon>
        <taxon>Digenea</taxon>
        <taxon>Strigeidida</taxon>
        <taxon>Schistosomatoidea</taxon>
        <taxon>Schistosomatidae</taxon>
        <taxon>Schistosoma</taxon>
    </lineage>
</organism>
<dbReference type="HAMAP" id="MF_00528">
    <property type="entry name" value="Maf"/>
    <property type="match status" value="1"/>
</dbReference>
<evidence type="ECO:0000256" key="1">
    <source>
        <dbReference type="ARBA" id="ARBA00001968"/>
    </source>
</evidence>
<dbReference type="AlphaFoldDB" id="A0A183P2E2"/>
<comment type="cofactor">
    <cofactor evidence="1">
        <name>a divalent metal cation</name>
        <dbReference type="ChEBI" id="CHEBI:60240"/>
    </cofactor>
</comment>
<dbReference type="STRING" id="31246.A0A183P2E2"/>
<keyword evidence="2" id="KW-0378">Hydrolase</keyword>
<evidence type="ECO:0000256" key="2">
    <source>
        <dbReference type="ARBA" id="ARBA00022801"/>
    </source>
</evidence>
<accession>A0A183P2E2</accession>
<dbReference type="GO" id="GO:0047429">
    <property type="term" value="F:nucleoside triphosphate diphosphatase activity"/>
    <property type="evidence" value="ECO:0007669"/>
    <property type="project" value="InterPro"/>
</dbReference>
<dbReference type="InterPro" id="IPR029001">
    <property type="entry name" value="ITPase-like_fam"/>
</dbReference>
<dbReference type="CDD" id="cd00555">
    <property type="entry name" value="Maf"/>
    <property type="match status" value="1"/>
</dbReference>
<dbReference type="Gene3D" id="3.90.950.10">
    <property type="match status" value="1"/>
</dbReference>
<evidence type="ECO:0000313" key="3">
    <source>
        <dbReference type="EMBL" id="VDP45130.1"/>
    </source>
</evidence>
<reference evidence="3 4" key="1">
    <citation type="submission" date="2018-11" db="EMBL/GenBank/DDBJ databases">
        <authorList>
            <consortium name="Pathogen Informatics"/>
        </authorList>
    </citation>
    <scope>NUCLEOTIDE SEQUENCE [LARGE SCALE GENOMIC DNA]</scope>
    <source>
        <strain>Denwood</strain>
        <strain evidence="4">Zambia</strain>
    </source>
</reference>
<dbReference type="SUPFAM" id="SSF52972">
    <property type="entry name" value="ITPase-like"/>
    <property type="match status" value="1"/>
</dbReference>
<protein>
    <submittedName>
        <fullName evidence="3">Uncharacterized protein</fullName>
    </submittedName>
</protein>
<gene>
    <name evidence="3" type="ORF">SMTD_LOCUS8530</name>
</gene>
<dbReference type="Proteomes" id="UP000269396">
    <property type="component" value="Unassembled WGS sequence"/>
</dbReference>
<dbReference type="EMBL" id="UZAL01028991">
    <property type="protein sequence ID" value="VDP45130.1"/>
    <property type="molecule type" value="Genomic_DNA"/>
</dbReference>
<dbReference type="Pfam" id="PF02545">
    <property type="entry name" value="Maf"/>
    <property type="match status" value="1"/>
</dbReference>
<name>A0A183P2E2_9TREM</name>